<reference evidence="2 3" key="1">
    <citation type="submission" date="2017-09" db="EMBL/GenBank/DDBJ databases">
        <title>Depth-based differentiation of microbial function through sediment-hosted aquifers and enrichment of novel symbionts in the deep terrestrial subsurface.</title>
        <authorList>
            <person name="Probst A.J."/>
            <person name="Ladd B."/>
            <person name="Jarett J.K."/>
            <person name="Geller-Mcgrath D.E."/>
            <person name="Sieber C.M."/>
            <person name="Emerson J.B."/>
            <person name="Anantharaman K."/>
            <person name="Thomas B.C."/>
            <person name="Malmstrom R."/>
            <person name="Stieglmeier M."/>
            <person name="Klingl A."/>
            <person name="Woyke T."/>
            <person name="Ryan C.M."/>
            <person name="Banfield J.F."/>
        </authorList>
    </citation>
    <scope>NUCLEOTIDE SEQUENCE [LARGE SCALE GENOMIC DNA]</scope>
    <source>
        <strain evidence="2">CG11_big_fil_rev_8_21_14_0_20_42_13</strain>
    </source>
</reference>
<dbReference type="GO" id="GO:0004523">
    <property type="term" value="F:RNA-DNA hybrid ribonuclease activity"/>
    <property type="evidence" value="ECO:0007669"/>
    <property type="project" value="InterPro"/>
</dbReference>
<sequence length="141" mass="15756">MSGAEIFIDGASQGNPGHSGIGVVIFSGDKIIAELSKYIGHATNNIAEYSALIYALEEALIRHIYEISVKTDSELLCKQINREYKVRNSGLKPYYEQVRRLIKGFKQFEIKHIGRQLNARADKLATVAITRRSNALDETCL</sequence>
<dbReference type="Gene3D" id="3.30.420.10">
    <property type="entry name" value="Ribonuclease H-like superfamily/Ribonuclease H"/>
    <property type="match status" value="1"/>
</dbReference>
<feature type="domain" description="RNase H type-1" evidence="1">
    <location>
        <begin position="1"/>
        <end position="130"/>
    </location>
</feature>
<dbReference type="InterPro" id="IPR012337">
    <property type="entry name" value="RNaseH-like_sf"/>
</dbReference>
<proteinExistence type="predicted"/>
<dbReference type="Pfam" id="PF13456">
    <property type="entry name" value="RVT_3"/>
    <property type="match status" value="1"/>
</dbReference>
<dbReference type="FunFam" id="3.30.420.10:FF:000076">
    <property type="entry name" value="RBR-type E3 ubiquitin transferase"/>
    <property type="match status" value="1"/>
</dbReference>
<evidence type="ECO:0000313" key="3">
    <source>
        <dbReference type="Proteomes" id="UP000229641"/>
    </source>
</evidence>
<dbReference type="EMBL" id="PCWA01000014">
    <property type="protein sequence ID" value="PIQ89849.1"/>
    <property type="molecule type" value="Genomic_DNA"/>
</dbReference>
<organism evidence="2 3">
    <name type="scientific">Candidatus Ghiorseimicrobium undicola</name>
    <dbReference type="NCBI Taxonomy" id="1974746"/>
    <lineage>
        <taxon>Bacteria</taxon>
        <taxon>Pseudomonadati</taxon>
        <taxon>Candidatus Omnitrophota</taxon>
        <taxon>Candidatus Ghiorseimicrobium</taxon>
    </lineage>
</organism>
<dbReference type="InterPro" id="IPR036397">
    <property type="entry name" value="RNaseH_sf"/>
</dbReference>
<name>A0A2H0LZJ7_9BACT</name>
<evidence type="ECO:0000313" key="2">
    <source>
        <dbReference type="EMBL" id="PIQ89849.1"/>
    </source>
</evidence>
<accession>A0A2H0LZJ7</accession>
<dbReference type="GO" id="GO:0003676">
    <property type="term" value="F:nucleic acid binding"/>
    <property type="evidence" value="ECO:0007669"/>
    <property type="project" value="InterPro"/>
</dbReference>
<protein>
    <submittedName>
        <fullName evidence="2">Ribonuclease H</fullName>
    </submittedName>
</protein>
<dbReference type="PANTHER" id="PTHR48475">
    <property type="entry name" value="RIBONUCLEASE H"/>
    <property type="match status" value="1"/>
</dbReference>
<dbReference type="PANTHER" id="PTHR48475:SF1">
    <property type="entry name" value="RNASE H TYPE-1 DOMAIN-CONTAINING PROTEIN"/>
    <property type="match status" value="1"/>
</dbReference>
<gene>
    <name evidence="2" type="ORF">COV72_00705</name>
</gene>
<comment type="caution">
    <text evidence="2">The sequence shown here is derived from an EMBL/GenBank/DDBJ whole genome shotgun (WGS) entry which is preliminary data.</text>
</comment>
<dbReference type="InterPro" id="IPR002156">
    <property type="entry name" value="RNaseH_domain"/>
</dbReference>
<dbReference type="SUPFAM" id="SSF53098">
    <property type="entry name" value="Ribonuclease H-like"/>
    <property type="match status" value="1"/>
</dbReference>
<dbReference type="Proteomes" id="UP000229641">
    <property type="component" value="Unassembled WGS sequence"/>
</dbReference>
<evidence type="ECO:0000259" key="1">
    <source>
        <dbReference type="PROSITE" id="PS50879"/>
    </source>
</evidence>
<dbReference type="CDD" id="cd09279">
    <property type="entry name" value="RNase_HI_like"/>
    <property type="match status" value="1"/>
</dbReference>
<dbReference type="PROSITE" id="PS50879">
    <property type="entry name" value="RNASE_H_1"/>
    <property type="match status" value="1"/>
</dbReference>
<dbReference type="AlphaFoldDB" id="A0A2H0LZJ7"/>